<keyword evidence="3" id="KW-1185">Reference proteome</keyword>
<dbReference type="HOGENOM" id="CLU_1576162_0_0_10"/>
<keyword evidence="1" id="KW-1133">Transmembrane helix</keyword>
<feature type="transmembrane region" description="Helical" evidence="1">
    <location>
        <begin position="130"/>
        <end position="152"/>
    </location>
</feature>
<protein>
    <submittedName>
        <fullName evidence="2">Uncharacterized protein</fullName>
    </submittedName>
</protein>
<feature type="transmembrane region" description="Helical" evidence="1">
    <location>
        <begin position="47"/>
        <end position="67"/>
    </location>
</feature>
<feature type="transmembrane region" description="Helical" evidence="1">
    <location>
        <begin position="87"/>
        <end position="109"/>
    </location>
</feature>
<proteinExistence type="predicted"/>
<dbReference type="AlphaFoldDB" id="A5FAB5"/>
<accession>A5FAB5</accession>
<dbReference type="GeneID" id="31767783"/>
<organism evidence="2 3">
    <name type="scientific">Flavobacterium johnsoniae (strain ATCC 17061 / DSM 2064 / JCM 8514 / BCRC 14874 / CCUG 350202 / NBRC 14942 / NCIMB 11054 / UW101)</name>
    <name type="common">Cytophaga johnsonae</name>
    <dbReference type="NCBI Taxonomy" id="376686"/>
    <lineage>
        <taxon>Bacteria</taxon>
        <taxon>Pseudomonadati</taxon>
        <taxon>Bacteroidota</taxon>
        <taxon>Flavobacteriia</taxon>
        <taxon>Flavobacteriales</taxon>
        <taxon>Flavobacteriaceae</taxon>
        <taxon>Flavobacterium</taxon>
    </lineage>
</organism>
<reference evidence="2 3" key="1">
    <citation type="journal article" date="2009" name="Appl. Environ. Microbiol.">
        <title>Novel features of the polysaccharide-digesting gliding bacterium Flavobacterium johnsoniae as revealed by genome sequence analysis.</title>
        <authorList>
            <person name="McBride M.J."/>
            <person name="Xie G."/>
            <person name="Martens E.C."/>
            <person name="Lapidus A."/>
            <person name="Henrissat B."/>
            <person name="Rhodes R.G."/>
            <person name="Goltsman E."/>
            <person name="Wang W."/>
            <person name="Xu J."/>
            <person name="Hunnicutt D.W."/>
            <person name="Staroscik A.M."/>
            <person name="Hoover T.R."/>
            <person name="Cheng Y.Q."/>
            <person name="Stein J.L."/>
        </authorList>
    </citation>
    <scope>NUCLEOTIDE SEQUENCE [LARGE SCALE GENOMIC DNA]</scope>
    <source>
        <strain evidence="3">ATCC 17061 / DSM 2064 / JCM 8514 / BCRC 14874 / CCUG 350202 / NBRC 14942 / NCIMB 11054 / UW101</strain>
    </source>
</reference>
<dbReference type="EMBL" id="CP000685">
    <property type="protein sequence ID" value="ABQ07851.1"/>
    <property type="molecule type" value="Genomic_DNA"/>
</dbReference>
<keyword evidence="1" id="KW-0812">Transmembrane</keyword>
<evidence type="ECO:0000256" key="1">
    <source>
        <dbReference type="SAM" id="Phobius"/>
    </source>
</evidence>
<keyword evidence="1" id="KW-0472">Membrane</keyword>
<feature type="transmembrane region" description="Helical" evidence="1">
    <location>
        <begin position="6"/>
        <end position="27"/>
    </location>
</feature>
<dbReference type="OrthoDB" id="1359491at2"/>
<dbReference type="RefSeq" id="WP_012026817.1">
    <property type="nucleotide sequence ID" value="NC_009441.1"/>
</dbReference>
<gene>
    <name evidence="2" type="ordered locus">Fjoh_4852</name>
</gene>
<name>A5FAB5_FLAJ1</name>
<dbReference type="KEGG" id="fjo:Fjoh_4852"/>
<dbReference type="eggNOG" id="ENOG5030Z2T">
    <property type="taxonomic scope" value="Bacteria"/>
</dbReference>
<dbReference type="STRING" id="376686.Fjoh_4852"/>
<evidence type="ECO:0000313" key="3">
    <source>
        <dbReference type="Proteomes" id="UP000006694"/>
    </source>
</evidence>
<evidence type="ECO:0000313" key="2">
    <source>
        <dbReference type="EMBL" id="ABQ07851.1"/>
    </source>
</evidence>
<sequence length="169" mass="20066">MDKQSLFFTCLVAIVSTLLMLMSIQFLTKKLNIKHEEQEKIKISYTIWYVSILISYFLFLKVALELIENSIEIIIYSKTIENTFLTSMQKITLFIGFTFFFTFTSYFTVEKIQQLSFGKRLDSIEIEKENIGYYLIKGFLLILFTFSLISIFEHFLKWFVPTVDAPFYH</sequence>
<dbReference type="Proteomes" id="UP000006694">
    <property type="component" value="Chromosome"/>
</dbReference>